<dbReference type="Pfam" id="PF00571">
    <property type="entry name" value="CBS"/>
    <property type="match status" value="2"/>
</dbReference>
<dbReference type="InterPro" id="IPR000644">
    <property type="entry name" value="CBS_dom"/>
</dbReference>
<dbReference type="KEGG" id="dgg:DGI_2753"/>
<reference evidence="5 6" key="1">
    <citation type="journal article" date="2013" name="J. Bacteriol.">
        <title>Roles of HynAB and Ech, the only two hydrogenases found in the model sulfate reducer Desulfovibrio gigas.</title>
        <authorList>
            <person name="Morais-Silva F.O."/>
            <person name="Santos C.I."/>
            <person name="Rodrigues R."/>
            <person name="Pereira I.A."/>
            <person name="Rodrigues-Pousada C."/>
        </authorList>
    </citation>
    <scope>NUCLEOTIDE SEQUENCE [LARGE SCALE GENOMIC DNA]</scope>
    <source>
        <strain evidence="6">ATCC 19364 / DSM 1382 / NCIMB 9332 / VKM B-1759</strain>
    </source>
</reference>
<keyword evidence="2 3" id="KW-0129">CBS domain</keyword>
<dbReference type="Proteomes" id="UP000016587">
    <property type="component" value="Chromosome"/>
</dbReference>
<dbReference type="Gene3D" id="3.30.465.10">
    <property type="match status" value="1"/>
</dbReference>
<dbReference type="PROSITE" id="PS51371">
    <property type="entry name" value="CBS"/>
    <property type="match status" value="2"/>
</dbReference>
<evidence type="ECO:0000256" key="1">
    <source>
        <dbReference type="ARBA" id="ARBA00022737"/>
    </source>
</evidence>
<dbReference type="SUPFAM" id="SSF56176">
    <property type="entry name" value="FAD-binding/transporter-associated domain-like"/>
    <property type="match status" value="1"/>
</dbReference>
<evidence type="ECO:0000259" key="4">
    <source>
        <dbReference type="PROSITE" id="PS51371"/>
    </source>
</evidence>
<dbReference type="InterPro" id="IPR036318">
    <property type="entry name" value="FAD-bd_PCMH-like_sf"/>
</dbReference>
<feature type="domain" description="CBS" evidence="4">
    <location>
        <begin position="59"/>
        <end position="118"/>
    </location>
</feature>
<dbReference type="InterPro" id="IPR016169">
    <property type="entry name" value="FAD-bd_PCMH_sub2"/>
</dbReference>
<dbReference type="Gene3D" id="3.10.580.10">
    <property type="entry name" value="CBS-domain"/>
    <property type="match status" value="1"/>
</dbReference>
<protein>
    <recommendedName>
        <fullName evidence="4">CBS domain-containing protein</fullName>
    </recommendedName>
</protein>
<dbReference type="GO" id="GO:0005886">
    <property type="term" value="C:plasma membrane"/>
    <property type="evidence" value="ECO:0007669"/>
    <property type="project" value="TreeGrafter"/>
</dbReference>
<dbReference type="SUPFAM" id="SSF54631">
    <property type="entry name" value="CBS-domain pair"/>
    <property type="match status" value="1"/>
</dbReference>
<organism evidence="5 6">
    <name type="scientific">Megalodesulfovibrio gigas (strain ATCC 19364 / DSM 1382 / NCIMB 9332 / VKM B-1759)</name>
    <name type="common">Desulfovibrio gigas</name>
    <dbReference type="NCBI Taxonomy" id="1121448"/>
    <lineage>
        <taxon>Bacteria</taxon>
        <taxon>Pseudomonadati</taxon>
        <taxon>Thermodesulfobacteriota</taxon>
        <taxon>Desulfovibrionia</taxon>
        <taxon>Desulfovibrionales</taxon>
        <taxon>Desulfovibrionaceae</taxon>
        <taxon>Megalodesulfovibrio</taxon>
    </lineage>
</organism>
<evidence type="ECO:0000256" key="2">
    <source>
        <dbReference type="ARBA" id="ARBA00023122"/>
    </source>
</evidence>
<feature type="domain" description="CBS" evidence="4">
    <location>
        <begin position="130"/>
        <end position="187"/>
    </location>
</feature>
<keyword evidence="1" id="KW-0677">Repeat</keyword>
<proteinExistence type="predicted"/>
<dbReference type="eggNOG" id="COG1253">
    <property type="taxonomic scope" value="Bacteria"/>
</dbReference>
<dbReference type="RefSeq" id="WP_021761510.1">
    <property type="nucleotide sequence ID" value="NC_022444.1"/>
</dbReference>
<dbReference type="Pfam" id="PF03471">
    <property type="entry name" value="CorC_HlyC"/>
    <property type="match status" value="1"/>
</dbReference>
<sequence>MDEESGLWPFLSRLFGAKNGHTIEKRIEEAAQEGELKADEMVMLLNVLRLGRKQVFDIMIPRTDIVCAEIDDTLSEVMQKIVASGHSRIPIYKENRDNIVGILYAKDLLKVLSDEADGLCAEPPPTLQEFMREPFFVPETKNVKELIQEFRSRKVHLAIALDEYAGTSGLVTLEDLLEEIVGEIEDEYDAPRPEDVQPLGDRRYLVSGRTMLEDLARDAGLELESEQVETVGGYLSELAGRVPRQGEVFHVQGWRFEVKEADAKQVRTTILSPDDGAAAILSLPRLADSPRQRND</sequence>
<dbReference type="InterPro" id="IPR046342">
    <property type="entry name" value="CBS_dom_sf"/>
</dbReference>
<dbReference type="STRING" id="1121448.DGI_2753"/>
<gene>
    <name evidence="5" type="ORF">DGI_2753</name>
</gene>
<dbReference type="SMART" id="SM01091">
    <property type="entry name" value="CorC_HlyC"/>
    <property type="match status" value="1"/>
</dbReference>
<dbReference type="PANTHER" id="PTHR22777">
    <property type="entry name" value="HEMOLYSIN-RELATED"/>
    <property type="match status" value="1"/>
</dbReference>
<dbReference type="InterPro" id="IPR005170">
    <property type="entry name" value="Transptr-assoc_dom"/>
</dbReference>
<evidence type="ECO:0000313" key="5">
    <source>
        <dbReference type="EMBL" id="AGW14484.1"/>
    </source>
</evidence>
<dbReference type="EMBL" id="CP006585">
    <property type="protein sequence ID" value="AGW14484.1"/>
    <property type="molecule type" value="Genomic_DNA"/>
</dbReference>
<reference evidence="6" key="2">
    <citation type="submission" date="2013-07" db="EMBL/GenBank/DDBJ databases">
        <authorList>
            <person name="Morais-Silva F.O."/>
            <person name="Rezende A.M."/>
            <person name="Pimentel C."/>
            <person name="Resende D.M."/>
            <person name="Santos C.I."/>
            <person name="Clemente C."/>
            <person name="de Oliveira L.M."/>
            <person name="da Silva S.M."/>
            <person name="Costa D.A."/>
            <person name="Varela-Raposo A."/>
            <person name="Horacio E.C.A."/>
            <person name="Matos M."/>
            <person name="Flores O."/>
            <person name="Ruiz J.C."/>
            <person name="Rodrigues-Pousada C."/>
        </authorList>
    </citation>
    <scope>NUCLEOTIDE SEQUENCE [LARGE SCALE GENOMIC DNA]</scope>
    <source>
        <strain evidence="6">ATCC 19364 / DSM 1382 / NCIMB 9332 / VKM B-1759</strain>
    </source>
</reference>
<name>T2GE70_MEGG1</name>
<evidence type="ECO:0000256" key="3">
    <source>
        <dbReference type="PROSITE-ProRule" id="PRU00703"/>
    </source>
</evidence>
<dbReference type="AlphaFoldDB" id="T2GE70"/>
<accession>T2GE70</accession>
<dbReference type="PANTHER" id="PTHR22777:SF17">
    <property type="entry name" value="UPF0053 PROTEIN SLL0260"/>
    <property type="match status" value="1"/>
</dbReference>
<evidence type="ECO:0000313" key="6">
    <source>
        <dbReference type="Proteomes" id="UP000016587"/>
    </source>
</evidence>
<dbReference type="HOGENOM" id="CLU_015237_3_0_7"/>
<dbReference type="InterPro" id="IPR044751">
    <property type="entry name" value="Ion_transp-like_CBS"/>
</dbReference>
<dbReference type="SMART" id="SM00116">
    <property type="entry name" value="CBS"/>
    <property type="match status" value="2"/>
</dbReference>
<dbReference type="CDD" id="cd04590">
    <property type="entry name" value="CBS_pair_CorC_HlyC_assoc"/>
    <property type="match status" value="1"/>
</dbReference>
<dbReference type="FunFam" id="3.10.580.10:FF:000002">
    <property type="entry name" value="Magnesium/cobalt efflux protein CorC"/>
    <property type="match status" value="1"/>
</dbReference>
<dbReference type="GO" id="GO:0050660">
    <property type="term" value="F:flavin adenine dinucleotide binding"/>
    <property type="evidence" value="ECO:0007669"/>
    <property type="project" value="InterPro"/>
</dbReference>
<dbReference type="PATRIC" id="fig|1121448.10.peg.2715"/>
<keyword evidence="6" id="KW-1185">Reference proteome</keyword>